<gene>
    <name evidence="11" type="ORF">DCMF_10625</name>
</gene>
<keyword evidence="9" id="KW-0812">Transmembrane</keyword>
<feature type="transmembrane region" description="Helical" evidence="9">
    <location>
        <begin position="48"/>
        <end position="68"/>
    </location>
</feature>
<dbReference type="EMBL" id="CP017634">
    <property type="protein sequence ID" value="ATW25162.1"/>
    <property type="molecule type" value="Genomic_DNA"/>
</dbReference>
<evidence type="ECO:0000259" key="10">
    <source>
        <dbReference type="SMART" id="SM00387"/>
    </source>
</evidence>
<dbReference type="SMART" id="SM00387">
    <property type="entry name" value="HATPase_c"/>
    <property type="match status" value="1"/>
</dbReference>
<dbReference type="Pfam" id="PF07730">
    <property type="entry name" value="HisKA_3"/>
    <property type="match status" value="1"/>
</dbReference>
<dbReference type="SUPFAM" id="SSF55874">
    <property type="entry name" value="ATPase domain of HSP90 chaperone/DNA topoisomerase II/histidine kinase"/>
    <property type="match status" value="1"/>
</dbReference>
<dbReference type="GO" id="GO:0005524">
    <property type="term" value="F:ATP binding"/>
    <property type="evidence" value="ECO:0007669"/>
    <property type="project" value="UniProtKB-KW"/>
</dbReference>
<keyword evidence="12" id="KW-1185">Reference proteome</keyword>
<evidence type="ECO:0000313" key="12">
    <source>
        <dbReference type="Proteomes" id="UP000323521"/>
    </source>
</evidence>
<dbReference type="InterPro" id="IPR011712">
    <property type="entry name" value="Sig_transdc_His_kin_sub3_dim/P"/>
</dbReference>
<keyword evidence="6" id="KW-0418">Kinase</keyword>
<dbReference type="GO" id="GO:0016020">
    <property type="term" value="C:membrane"/>
    <property type="evidence" value="ECO:0007669"/>
    <property type="project" value="InterPro"/>
</dbReference>
<dbReference type="PANTHER" id="PTHR24421">
    <property type="entry name" value="NITRATE/NITRITE SENSOR PROTEIN NARX-RELATED"/>
    <property type="match status" value="1"/>
</dbReference>
<dbReference type="Gene3D" id="1.20.5.1930">
    <property type="match status" value="1"/>
</dbReference>
<name>A0A3G1KRQ1_FORW1</name>
<comment type="catalytic activity">
    <reaction evidence="1">
        <text>ATP + protein L-histidine = ADP + protein N-phospho-L-histidine.</text>
        <dbReference type="EC" id="2.7.13.3"/>
    </reaction>
</comment>
<dbReference type="InterPro" id="IPR050482">
    <property type="entry name" value="Sensor_HK_TwoCompSys"/>
</dbReference>
<keyword evidence="5" id="KW-0547">Nucleotide-binding</keyword>
<organism evidence="11 12">
    <name type="scientific">Formimonas warabiya</name>
    <dbReference type="NCBI Taxonomy" id="1761012"/>
    <lineage>
        <taxon>Bacteria</taxon>
        <taxon>Bacillati</taxon>
        <taxon>Bacillota</taxon>
        <taxon>Clostridia</taxon>
        <taxon>Eubacteriales</taxon>
        <taxon>Peptococcaceae</taxon>
        <taxon>Candidatus Formimonas</taxon>
    </lineage>
</organism>
<dbReference type="PANTHER" id="PTHR24421:SF10">
    <property type="entry name" value="NITRATE_NITRITE SENSOR PROTEIN NARQ"/>
    <property type="match status" value="1"/>
</dbReference>
<dbReference type="Pfam" id="PF02518">
    <property type="entry name" value="HATPase_c"/>
    <property type="match status" value="1"/>
</dbReference>
<evidence type="ECO:0000256" key="3">
    <source>
        <dbReference type="ARBA" id="ARBA00022553"/>
    </source>
</evidence>
<evidence type="ECO:0000256" key="9">
    <source>
        <dbReference type="SAM" id="Phobius"/>
    </source>
</evidence>
<protein>
    <recommendedName>
        <fullName evidence="2">histidine kinase</fullName>
        <ecNumber evidence="2">2.7.13.3</ecNumber>
    </recommendedName>
</protein>
<keyword evidence="9" id="KW-1133">Transmembrane helix</keyword>
<feature type="transmembrane region" description="Helical" evidence="9">
    <location>
        <begin position="122"/>
        <end position="143"/>
    </location>
</feature>
<feature type="transmembrane region" description="Helical" evidence="9">
    <location>
        <begin position="21"/>
        <end position="42"/>
    </location>
</feature>
<dbReference type="OrthoDB" id="9781904at2"/>
<dbReference type="CDD" id="cd16917">
    <property type="entry name" value="HATPase_UhpB-NarQ-NarX-like"/>
    <property type="match status" value="1"/>
</dbReference>
<dbReference type="InterPro" id="IPR036890">
    <property type="entry name" value="HATPase_C_sf"/>
</dbReference>
<feature type="transmembrane region" description="Helical" evidence="9">
    <location>
        <begin position="97"/>
        <end position="115"/>
    </location>
</feature>
<evidence type="ECO:0000256" key="7">
    <source>
        <dbReference type="ARBA" id="ARBA00022840"/>
    </source>
</evidence>
<feature type="transmembrane region" description="Helical" evidence="9">
    <location>
        <begin position="149"/>
        <end position="170"/>
    </location>
</feature>
<dbReference type="EC" id="2.7.13.3" evidence="2"/>
<evidence type="ECO:0000256" key="5">
    <source>
        <dbReference type="ARBA" id="ARBA00022741"/>
    </source>
</evidence>
<keyword evidence="7" id="KW-0067">ATP-binding</keyword>
<evidence type="ECO:0000256" key="4">
    <source>
        <dbReference type="ARBA" id="ARBA00022679"/>
    </source>
</evidence>
<keyword evidence="9" id="KW-0472">Membrane</keyword>
<keyword evidence="8" id="KW-0902">Two-component regulatory system</keyword>
<dbReference type="Gene3D" id="3.30.565.10">
    <property type="entry name" value="Histidine kinase-like ATPase, C-terminal domain"/>
    <property type="match status" value="1"/>
</dbReference>
<evidence type="ECO:0000313" key="11">
    <source>
        <dbReference type="EMBL" id="ATW25162.1"/>
    </source>
</evidence>
<evidence type="ECO:0000256" key="2">
    <source>
        <dbReference type="ARBA" id="ARBA00012438"/>
    </source>
</evidence>
<keyword evidence="4" id="KW-0808">Transferase</keyword>
<sequence length="403" mass="45582">MEVQVPNLEKRTGQMKDKKMALHLGKIGVLSLLFYGAVYFENAQQERLVVLLFVFVAYLALGIGRHFLLRNKDSWYALSFFLDIGLVYTLEVHSRLLINYFFHFFYLIILLEAFLTLKRNRGLLIGAVAVLVSLIKYGFLIYYKFSLATVSQMVFFLFANVLILVMISFAQYHREEREKKDMLYQELLDTHKQLKKYVDEVSRLTLVEERNRIARDLHDTLGHHMTALIMQMEMAGHMLETDPGRAGQLLEQGKKTARESLAGIREVVETLRGDPAPVRAISSLQDLVGEFSRKTGVQVQLSLSGSGPDRDPAAEKALFRILQEALTNAVRHGQASRVDIDLSYAGGRVDFLIRDNGGGNADFQEGYGLQGIRERVEAGGGRVEFTSRDGFTVKGFLSGEEDQ</sequence>
<evidence type="ECO:0000256" key="6">
    <source>
        <dbReference type="ARBA" id="ARBA00022777"/>
    </source>
</evidence>
<reference evidence="11 12" key="1">
    <citation type="submission" date="2016-10" db="EMBL/GenBank/DDBJ databases">
        <title>Complete Genome Sequence of Peptococcaceae strain DCMF.</title>
        <authorList>
            <person name="Edwards R.J."/>
            <person name="Holland S.I."/>
            <person name="Deshpande N.P."/>
            <person name="Wong Y.K."/>
            <person name="Ertan H."/>
            <person name="Manefield M."/>
            <person name="Russell T.L."/>
            <person name="Lee M.J."/>
        </authorList>
    </citation>
    <scope>NUCLEOTIDE SEQUENCE [LARGE SCALE GENOMIC DNA]</scope>
    <source>
        <strain evidence="11 12">DCMF</strain>
    </source>
</reference>
<dbReference type="GO" id="GO:0046983">
    <property type="term" value="F:protein dimerization activity"/>
    <property type="evidence" value="ECO:0007669"/>
    <property type="project" value="InterPro"/>
</dbReference>
<dbReference type="Proteomes" id="UP000323521">
    <property type="component" value="Chromosome"/>
</dbReference>
<accession>A0A3G1KRQ1</accession>
<dbReference type="GO" id="GO:0000155">
    <property type="term" value="F:phosphorelay sensor kinase activity"/>
    <property type="evidence" value="ECO:0007669"/>
    <property type="project" value="InterPro"/>
</dbReference>
<keyword evidence="3" id="KW-0597">Phosphoprotein</keyword>
<evidence type="ECO:0000256" key="8">
    <source>
        <dbReference type="ARBA" id="ARBA00023012"/>
    </source>
</evidence>
<proteinExistence type="predicted"/>
<dbReference type="InterPro" id="IPR003594">
    <property type="entry name" value="HATPase_dom"/>
</dbReference>
<feature type="domain" description="Histidine kinase/HSP90-like ATPase" evidence="10">
    <location>
        <begin position="313"/>
        <end position="401"/>
    </location>
</feature>
<evidence type="ECO:0000256" key="1">
    <source>
        <dbReference type="ARBA" id="ARBA00000085"/>
    </source>
</evidence>
<feature type="transmembrane region" description="Helical" evidence="9">
    <location>
        <begin position="75"/>
        <end position="91"/>
    </location>
</feature>
<dbReference type="AlphaFoldDB" id="A0A3G1KRQ1"/>
<dbReference type="KEGG" id="fwa:DCMF_10625"/>